<proteinExistence type="predicted"/>
<evidence type="ECO:0008006" key="3">
    <source>
        <dbReference type="Google" id="ProtNLM"/>
    </source>
</evidence>
<evidence type="ECO:0000256" key="1">
    <source>
        <dbReference type="SAM" id="SignalP"/>
    </source>
</evidence>
<accession>A0AB39YFC5</accession>
<protein>
    <recommendedName>
        <fullName evidence="3">Peptidase inhibitor family I36</fullName>
    </recommendedName>
</protein>
<dbReference type="AlphaFoldDB" id="A0AB39YFC5"/>
<name>A0AB39YFC5_9ACTN</name>
<feature type="signal peptide" evidence="1">
    <location>
        <begin position="1"/>
        <end position="27"/>
    </location>
</feature>
<reference evidence="2" key="1">
    <citation type="submission" date="2024-08" db="EMBL/GenBank/DDBJ databases">
        <authorList>
            <person name="Yu S.T."/>
        </authorList>
    </citation>
    <scope>NUCLEOTIDE SEQUENCE</scope>
    <source>
        <strain evidence="2">R33</strain>
    </source>
</reference>
<gene>
    <name evidence="2" type="ORF">AB5J51_39990</name>
</gene>
<organism evidence="2">
    <name type="scientific">Streptomyces sp. R33</name>
    <dbReference type="NCBI Taxonomy" id="3238629"/>
    <lineage>
        <taxon>Bacteria</taxon>
        <taxon>Bacillati</taxon>
        <taxon>Actinomycetota</taxon>
        <taxon>Actinomycetes</taxon>
        <taxon>Kitasatosporales</taxon>
        <taxon>Streptomycetaceae</taxon>
        <taxon>Streptomyces</taxon>
    </lineage>
</organism>
<dbReference type="EMBL" id="CP165727">
    <property type="protein sequence ID" value="XDV68627.1"/>
    <property type="molecule type" value="Genomic_DNA"/>
</dbReference>
<evidence type="ECO:0000313" key="2">
    <source>
        <dbReference type="EMBL" id="XDV68627.1"/>
    </source>
</evidence>
<sequence>MSAIRIGGKAAAIAVLAVPMLGSTAYAAPQPGAVAATATSSWACTSPAWETFNTSYSSGLNSVTVYFNNHCSHQVKYHLRILNTKDRVTRISPCVTAYPNTKSYHKFSKGLIDDVVGIYKGC</sequence>
<dbReference type="RefSeq" id="WP_369780121.1">
    <property type="nucleotide sequence ID" value="NZ_CP165727.1"/>
</dbReference>
<feature type="chain" id="PRO_5044272699" description="Peptidase inhibitor family I36" evidence="1">
    <location>
        <begin position="28"/>
        <end position="122"/>
    </location>
</feature>
<keyword evidence="1" id="KW-0732">Signal</keyword>